<dbReference type="SUPFAM" id="SSF69279">
    <property type="entry name" value="Phage tail proteins"/>
    <property type="match status" value="1"/>
</dbReference>
<evidence type="ECO:0000313" key="1">
    <source>
        <dbReference type="EMBL" id="OPA80219.1"/>
    </source>
</evidence>
<keyword evidence="2" id="KW-1185">Reference proteome</keyword>
<proteinExistence type="predicted"/>
<dbReference type="RefSeq" id="WP_078497566.1">
    <property type="nucleotide sequence ID" value="NZ_MSZX01000002.1"/>
</dbReference>
<dbReference type="InterPro" id="IPR018989">
    <property type="entry name" value="DUF2001"/>
</dbReference>
<reference evidence="1 2" key="1">
    <citation type="submission" date="2017-01" db="EMBL/GenBank/DDBJ databases">
        <title>Genome analysis of Paenibacillus selenitrireducens ES3-24.</title>
        <authorList>
            <person name="Xu D."/>
            <person name="Yao R."/>
            <person name="Zheng S."/>
        </authorList>
    </citation>
    <scope>NUCLEOTIDE SEQUENCE [LARGE SCALE GENOMIC DNA]</scope>
    <source>
        <strain evidence="1 2">ES3-24</strain>
    </source>
</reference>
<dbReference type="AlphaFoldDB" id="A0A1T2XK20"/>
<gene>
    <name evidence="1" type="ORF">BVG16_05605</name>
</gene>
<dbReference type="InterPro" id="IPR038628">
    <property type="entry name" value="XkdM-like_sf"/>
</dbReference>
<comment type="caution">
    <text evidence="1">The sequence shown here is derived from an EMBL/GenBank/DDBJ whole genome shotgun (WGS) entry which is preliminary data.</text>
</comment>
<evidence type="ECO:0000313" key="2">
    <source>
        <dbReference type="Proteomes" id="UP000190188"/>
    </source>
</evidence>
<sequence>MANFNGEKVISGTFGEAWLNGEYIAEVMALEAKIEIEKEDVPIAGKFATDSKFMGYKGSGTLRMHKANSRMIKVLSDSLKKGINPRIQITSSVADPSADGAERILIKDASFNDLSLINWELKKKGEVEAPFTFTDWEVQDFIQPRG</sequence>
<protein>
    <submittedName>
        <fullName evidence="1">Phage portal protein</fullName>
    </submittedName>
</protein>
<dbReference type="EMBL" id="MSZX01000002">
    <property type="protein sequence ID" value="OPA80219.1"/>
    <property type="molecule type" value="Genomic_DNA"/>
</dbReference>
<dbReference type="STRING" id="1324314.BVG16_05605"/>
<dbReference type="Proteomes" id="UP000190188">
    <property type="component" value="Unassembled WGS sequence"/>
</dbReference>
<dbReference type="OrthoDB" id="1697482at2"/>
<dbReference type="Pfam" id="PF09393">
    <property type="entry name" value="DUF2001"/>
    <property type="match status" value="1"/>
</dbReference>
<accession>A0A1T2XK20</accession>
<organism evidence="1 2">
    <name type="scientific">Paenibacillus selenitireducens</name>
    <dbReference type="NCBI Taxonomy" id="1324314"/>
    <lineage>
        <taxon>Bacteria</taxon>
        <taxon>Bacillati</taxon>
        <taxon>Bacillota</taxon>
        <taxon>Bacilli</taxon>
        <taxon>Bacillales</taxon>
        <taxon>Paenibacillaceae</taxon>
        <taxon>Paenibacillus</taxon>
    </lineage>
</organism>
<dbReference type="Gene3D" id="2.30.110.40">
    <property type="entry name" value="Phage tail tube protein"/>
    <property type="match status" value="1"/>
</dbReference>
<name>A0A1T2XK20_9BACL</name>